<evidence type="ECO:0000256" key="1">
    <source>
        <dbReference type="ARBA" id="ARBA00003478"/>
    </source>
</evidence>
<dbReference type="InterPro" id="IPR047867">
    <property type="entry name" value="Ribosomal_uL22_bac/org-type"/>
</dbReference>
<keyword evidence="15" id="KW-1185">Reference proteome</keyword>
<dbReference type="Proteomes" id="UP000294802">
    <property type="component" value="Unassembled WGS sequence"/>
</dbReference>
<organism evidence="14 15">
    <name type="scientific">Macrococcus lamae</name>
    <dbReference type="NCBI Taxonomy" id="198484"/>
    <lineage>
        <taxon>Bacteria</taxon>
        <taxon>Bacillati</taxon>
        <taxon>Bacillota</taxon>
        <taxon>Bacilli</taxon>
        <taxon>Bacillales</taxon>
        <taxon>Staphylococcaceae</taxon>
        <taxon>Macrococcus</taxon>
    </lineage>
</organism>
<evidence type="ECO:0000256" key="9">
    <source>
        <dbReference type="ARBA" id="ARBA00035207"/>
    </source>
</evidence>
<evidence type="ECO:0000256" key="7">
    <source>
        <dbReference type="ARBA" id="ARBA00023274"/>
    </source>
</evidence>
<dbReference type="InterPro" id="IPR018260">
    <property type="entry name" value="Ribosomal_uL22_CS"/>
</dbReference>
<comment type="caution">
    <text evidence="14">The sequence shown here is derived from an EMBL/GenBank/DDBJ whole genome shotgun (WGS) entry which is preliminary data.</text>
</comment>
<dbReference type="GO" id="GO:0006412">
    <property type="term" value="P:translation"/>
    <property type="evidence" value="ECO:0007669"/>
    <property type="project" value="UniProtKB-UniRule"/>
</dbReference>
<evidence type="ECO:0000256" key="10">
    <source>
        <dbReference type="HAMAP-Rule" id="MF_01331"/>
    </source>
</evidence>
<evidence type="ECO:0000256" key="6">
    <source>
        <dbReference type="ARBA" id="ARBA00022980"/>
    </source>
</evidence>
<dbReference type="GO" id="GO:0019843">
    <property type="term" value="F:rRNA binding"/>
    <property type="evidence" value="ECO:0007669"/>
    <property type="project" value="UniProtKB-UniRule"/>
</dbReference>
<comment type="function">
    <text evidence="1 10">The globular domain of the protein is located near the polypeptide exit tunnel on the outside of the subunit, while an extended beta-hairpin is found that lines the wall of the exit tunnel in the center of the 70S ribosome.</text>
</comment>
<dbReference type="Gene3D" id="3.90.470.10">
    <property type="entry name" value="Ribosomal protein L22/L17"/>
    <property type="match status" value="1"/>
</dbReference>
<keyword evidence="6 10" id="KW-0689">Ribosomal protein</keyword>
<keyword evidence="4 10" id="KW-0699">rRNA-binding</keyword>
<reference evidence="14 15" key="1">
    <citation type="submission" date="2019-01" db="EMBL/GenBank/DDBJ databases">
        <title>Draft genome sequences of the type strains of six Macrococcus species.</title>
        <authorList>
            <person name="Mazhar S."/>
            <person name="Altermann E."/>
            <person name="Hill C."/>
            <person name="Mcauliffe O."/>
        </authorList>
    </citation>
    <scope>NUCLEOTIDE SEQUENCE [LARGE SCALE GENOMIC DNA]</scope>
    <source>
        <strain evidence="14 15">CCM4815</strain>
    </source>
</reference>
<evidence type="ECO:0000256" key="4">
    <source>
        <dbReference type="ARBA" id="ARBA00022730"/>
    </source>
</evidence>
<evidence type="ECO:0000256" key="13">
    <source>
        <dbReference type="RuleBase" id="RU004008"/>
    </source>
</evidence>
<evidence type="ECO:0000256" key="11">
    <source>
        <dbReference type="RuleBase" id="RU004005"/>
    </source>
</evidence>
<protein>
    <recommendedName>
        <fullName evidence="9 10">Large ribosomal subunit protein uL22</fullName>
    </recommendedName>
</protein>
<evidence type="ECO:0000313" key="14">
    <source>
        <dbReference type="EMBL" id="TDM12848.1"/>
    </source>
</evidence>
<comment type="function">
    <text evidence="10 13">This protein binds specifically to 23S rRNA; its binding is stimulated by other ribosomal proteins, e.g., L4, L17, and L20. It is important during the early stages of 50S assembly. It makes multiple contacts with different domains of the 23S rRNA in the assembled 50S subunit and ribosome.</text>
</comment>
<gene>
    <name evidence="10" type="primary">rplV</name>
    <name evidence="14" type="ORF">ERX29_02270</name>
</gene>
<dbReference type="PANTHER" id="PTHR13501">
    <property type="entry name" value="CHLOROPLAST 50S RIBOSOMAL PROTEIN L22-RELATED"/>
    <property type="match status" value="1"/>
</dbReference>
<evidence type="ECO:0000256" key="2">
    <source>
        <dbReference type="ARBA" id="ARBA00009451"/>
    </source>
</evidence>
<dbReference type="SUPFAM" id="SSF54843">
    <property type="entry name" value="Ribosomal protein L22"/>
    <property type="match status" value="1"/>
</dbReference>
<evidence type="ECO:0000313" key="15">
    <source>
        <dbReference type="Proteomes" id="UP000294802"/>
    </source>
</evidence>
<accession>A0A4R6BXS1</accession>
<dbReference type="EMBL" id="SCWB01000002">
    <property type="protein sequence ID" value="TDM12848.1"/>
    <property type="molecule type" value="Genomic_DNA"/>
</dbReference>
<evidence type="ECO:0000256" key="8">
    <source>
        <dbReference type="ARBA" id="ARBA00025084"/>
    </source>
</evidence>
<dbReference type="CDD" id="cd00336">
    <property type="entry name" value="Ribosomal_L22"/>
    <property type="match status" value="1"/>
</dbReference>
<comment type="similarity">
    <text evidence="2 10 11">Belongs to the universal ribosomal protein uL22 family.</text>
</comment>
<dbReference type="InterPro" id="IPR001063">
    <property type="entry name" value="Ribosomal_uL22"/>
</dbReference>
<dbReference type="HAMAP" id="MF_01331_B">
    <property type="entry name" value="Ribosomal_uL22_B"/>
    <property type="match status" value="1"/>
</dbReference>
<dbReference type="FunFam" id="3.90.470.10:FF:000001">
    <property type="entry name" value="50S ribosomal protein L22"/>
    <property type="match status" value="1"/>
</dbReference>
<comment type="function">
    <text evidence="8">This protein binds specifically to 23S rRNA; its binding is stimulated by other ribosomal proteins, e.g. L4, L17, and L20. It is important during the early stages of 50S assembly. It makes multiple contacts with different domains of the 23S rRNA in the assembled 50S subunit and ribosome.</text>
</comment>
<dbReference type="AlphaFoldDB" id="A0A4R6BXS1"/>
<dbReference type="PANTHER" id="PTHR13501:SF8">
    <property type="entry name" value="LARGE RIBOSOMAL SUBUNIT PROTEIN UL22M"/>
    <property type="match status" value="1"/>
</dbReference>
<dbReference type="NCBIfam" id="TIGR01044">
    <property type="entry name" value="rplV_bact"/>
    <property type="match status" value="1"/>
</dbReference>
<keyword evidence="5 10" id="KW-0694">RNA-binding</keyword>
<dbReference type="OrthoDB" id="9805969at2"/>
<dbReference type="Pfam" id="PF00237">
    <property type="entry name" value="Ribosomal_L22"/>
    <property type="match status" value="1"/>
</dbReference>
<dbReference type="RefSeq" id="WP_133443063.1">
    <property type="nucleotide sequence ID" value="NZ_SCWB01000002.1"/>
</dbReference>
<comment type="subunit">
    <text evidence="3 10 12">Part of the 50S ribosomal subunit.</text>
</comment>
<dbReference type="PROSITE" id="PS00464">
    <property type="entry name" value="RIBOSOMAL_L22"/>
    <property type="match status" value="1"/>
</dbReference>
<dbReference type="GO" id="GO:0022625">
    <property type="term" value="C:cytosolic large ribosomal subunit"/>
    <property type="evidence" value="ECO:0007669"/>
    <property type="project" value="TreeGrafter"/>
</dbReference>
<evidence type="ECO:0000256" key="3">
    <source>
        <dbReference type="ARBA" id="ARBA00011838"/>
    </source>
</evidence>
<proteinExistence type="inferred from homology"/>
<dbReference type="GO" id="GO:0003735">
    <property type="term" value="F:structural constituent of ribosome"/>
    <property type="evidence" value="ECO:0007669"/>
    <property type="project" value="InterPro"/>
</dbReference>
<dbReference type="InterPro" id="IPR005727">
    <property type="entry name" value="Ribosomal_uL22_bac/chlpt-type"/>
</dbReference>
<keyword evidence="7 10" id="KW-0687">Ribonucleoprotein</keyword>
<evidence type="ECO:0000256" key="5">
    <source>
        <dbReference type="ARBA" id="ARBA00022884"/>
    </source>
</evidence>
<dbReference type="InterPro" id="IPR036394">
    <property type="entry name" value="Ribosomal_uL22_sf"/>
</dbReference>
<sequence length="126" mass="13702">MEAKAVARTIRIAPRKVRLVLDLIRGKEVGEAIAILKLTNKASSPVVEKLLMSALANAEHNYDMNVDTLVVKEAYANEGPTLKRFRPRAQGRASAINKRTSHITIVVADKEAAVQSAPAQTEEATN</sequence>
<name>A0A4R6BXS1_9STAP</name>
<evidence type="ECO:0000256" key="12">
    <source>
        <dbReference type="RuleBase" id="RU004006"/>
    </source>
</evidence>